<keyword evidence="3" id="KW-1185">Reference proteome</keyword>
<dbReference type="AlphaFoldDB" id="A0A835F9N6"/>
<evidence type="ECO:0000313" key="3">
    <source>
        <dbReference type="Proteomes" id="UP000636709"/>
    </source>
</evidence>
<dbReference type="OrthoDB" id="10335028at2759"/>
<keyword evidence="1" id="KW-0812">Transmembrane</keyword>
<keyword evidence="1" id="KW-1133">Transmembrane helix</keyword>
<dbReference type="Proteomes" id="UP000636709">
    <property type="component" value="Unassembled WGS sequence"/>
</dbReference>
<evidence type="ECO:0000313" key="2">
    <source>
        <dbReference type="EMBL" id="KAF8732695.1"/>
    </source>
</evidence>
<protein>
    <recommendedName>
        <fullName evidence="4">Late embryogenesis abundant protein LEA-2 subgroup domain-containing protein</fullName>
    </recommendedName>
</protein>
<organism evidence="2 3">
    <name type="scientific">Digitaria exilis</name>
    <dbReference type="NCBI Taxonomy" id="1010633"/>
    <lineage>
        <taxon>Eukaryota</taxon>
        <taxon>Viridiplantae</taxon>
        <taxon>Streptophyta</taxon>
        <taxon>Embryophyta</taxon>
        <taxon>Tracheophyta</taxon>
        <taxon>Spermatophyta</taxon>
        <taxon>Magnoliopsida</taxon>
        <taxon>Liliopsida</taxon>
        <taxon>Poales</taxon>
        <taxon>Poaceae</taxon>
        <taxon>PACMAD clade</taxon>
        <taxon>Panicoideae</taxon>
        <taxon>Panicodae</taxon>
        <taxon>Paniceae</taxon>
        <taxon>Anthephorinae</taxon>
        <taxon>Digitaria</taxon>
    </lineage>
</organism>
<sequence>MAAAPCCCGDGGEGENKTPLWWLAAARYAIAFMVTVLIIIVIVKAIKVVSFPDPLYLSVVQGTIFAAPARRSQKQVQELAAVNLEFRLLIVNPTRHVPMYLVNVTSYLFDHDTPATTVDPVDHCFVYYKQKDDIAIRQNSEANQVLRLSVPRMSMQPKFFDLVYNTSDSSSSSSSMSGVTMRLDATLVASIRMSATGNVNVSGNVTYYFWPLVVLHKNLLGDLVDDDLTTTQEDLGNDVFCRPPQGGRFL</sequence>
<dbReference type="PANTHER" id="PTHR36480:SF10">
    <property type="entry name" value="LATE EMBRYOGENESIS ABUNDANT PROTEIN LEA-2 SUBGROUP DOMAIN-CONTAINING PROTEIN"/>
    <property type="match status" value="1"/>
</dbReference>
<gene>
    <name evidence="2" type="ORF">HU200_015028</name>
</gene>
<keyword evidence="1" id="KW-0472">Membrane</keyword>
<dbReference type="PANTHER" id="PTHR36480">
    <property type="entry name" value="OS06G0118900 PROTEIN-RELATED"/>
    <property type="match status" value="1"/>
</dbReference>
<comment type="caution">
    <text evidence="2">The sequence shown here is derived from an EMBL/GenBank/DDBJ whole genome shotgun (WGS) entry which is preliminary data.</text>
</comment>
<name>A0A835F9N6_9POAL</name>
<evidence type="ECO:0008006" key="4">
    <source>
        <dbReference type="Google" id="ProtNLM"/>
    </source>
</evidence>
<accession>A0A835F9N6</accession>
<feature type="transmembrane region" description="Helical" evidence="1">
    <location>
        <begin position="20"/>
        <end position="43"/>
    </location>
</feature>
<proteinExistence type="predicted"/>
<dbReference type="EMBL" id="JACEFO010001603">
    <property type="protein sequence ID" value="KAF8732695.1"/>
    <property type="molecule type" value="Genomic_DNA"/>
</dbReference>
<evidence type="ECO:0000256" key="1">
    <source>
        <dbReference type="SAM" id="Phobius"/>
    </source>
</evidence>
<reference evidence="2" key="1">
    <citation type="submission" date="2020-07" db="EMBL/GenBank/DDBJ databases">
        <title>Genome sequence and genetic diversity analysis of an under-domesticated orphan crop, white fonio (Digitaria exilis).</title>
        <authorList>
            <person name="Bennetzen J.L."/>
            <person name="Chen S."/>
            <person name="Ma X."/>
            <person name="Wang X."/>
            <person name="Yssel A.E.J."/>
            <person name="Chaluvadi S.R."/>
            <person name="Johnson M."/>
            <person name="Gangashetty P."/>
            <person name="Hamidou F."/>
            <person name="Sanogo M.D."/>
            <person name="Zwaenepoel A."/>
            <person name="Wallace J."/>
            <person name="Van De Peer Y."/>
            <person name="Van Deynze A."/>
        </authorList>
    </citation>
    <scope>NUCLEOTIDE SEQUENCE</scope>
    <source>
        <tissue evidence="2">Leaves</tissue>
    </source>
</reference>